<evidence type="ECO:0000256" key="1">
    <source>
        <dbReference type="SAM" id="MobiDB-lite"/>
    </source>
</evidence>
<proteinExistence type="predicted"/>
<dbReference type="RefSeq" id="WP_322185708.1">
    <property type="nucleotide sequence ID" value="NZ_JAXLPB010000001.1"/>
</dbReference>
<dbReference type="EMBL" id="JAXLPB010000001">
    <property type="protein sequence ID" value="MDY8108261.1"/>
    <property type="molecule type" value="Genomic_DNA"/>
</dbReference>
<sequence>MIDKFGGDGQILRPSTRDPYDPDGAGTTPDPLTAKMVRVEYTLGERENSLISNRDCKILVAAKGLDHQPNGSDRISFGGETYEVVNSKPLAPDGATNILFEVQARS</sequence>
<evidence type="ECO:0000313" key="2">
    <source>
        <dbReference type="EMBL" id="MDY8108261.1"/>
    </source>
</evidence>
<gene>
    <name evidence="2" type="ORF">U0C82_03740</name>
</gene>
<evidence type="ECO:0000313" key="3">
    <source>
        <dbReference type="Proteomes" id="UP001294412"/>
    </source>
</evidence>
<accession>A0ABU5I277</accession>
<evidence type="ECO:0008006" key="4">
    <source>
        <dbReference type="Google" id="ProtNLM"/>
    </source>
</evidence>
<feature type="region of interest" description="Disordered" evidence="1">
    <location>
        <begin position="1"/>
        <end position="32"/>
    </location>
</feature>
<protein>
    <recommendedName>
        <fullName evidence="4">Head-to-tail stopper</fullName>
    </recommendedName>
</protein>
<name>A0ABU5I277_9HYPH</name>
<reference evidence="2 3" key="1">
    <citation type="submission" date="2023-12" db="EMBL/GenBank/DDBJ databases">
        <title>Description of Novel Strain Fulvimarina sp. 2208YS6-2-32 isolated from Uroteuthis (Photololigo) edulis.</title>
        <authorList>
            <person name="Park J.-S."/>
        </authorList>
    </citation>
    <scope>NUCLEOTIDE SEQUENCE [LARGE SCALE GENOMIC DNA]</scope>
    <source>
        <strain evidence="2 3">2208YS6-2-32</strain>
    </source>
</reference>
<comment type="caution">
    <text evidence="2">The sequence shown here is derived from an EMBL/GenBank/DDBJ whole genome shotgun (WGS) entry which is preliminary data.</text>
</comment>
<dbReference type="Proteomes" id="UP001294412">
    <property type="component" value="Unassembled WGS sequence"/>
</dbReference>
<organism evidence="2 3">
    <name type="scientific">Fulvimarina uroteuthidis</name>
    <dbReference type="NCBI Taxonomy" id="3098149"/>
    <lineage>
        <taxon>Bacteria</taxon>
        <taxon>Pseudomonadati</taxon>
        <taxon>Pseudomonadota</taxon>
        <taxon>Alphaproteobacteria</taxon>
        <taxon>Hyphomicrobiales</taxon>
        <taxon>Aurantimonadaceae</taxon>
        <taxon>Fulvimarina</taxon>
    </lineage>
</organism>
<keyword evidence="3" id="KW-1185">Reference proteome</keyword>